<dbReference type="Pfam" id="PF09997">
    <property type="entry name" value="DUF2238"/>
    <property type="match status" value="1"/>
</dbReference>
<dbReference type="EMBL" id="MDHH01000001">
    <property type="protein sequence ID" value="OUE04081.1"/>
    <property type="molecule type" value="Genomic_DNA"/>
</dbReference>
<dbReference type="AlphaFoldDB" id="A0A251XKU5"/>
<sequence>MLTDPPTPAPPDGPEATHEPHPPEDVAAFAADAARTFLQPPHGITAVLADAVRVICLATFLFSVFAWTGTTSAMFALALLGLVAPRFLGARPAMDLAIGITTLVSAASNRLDLYETLPWWDIPAHLVTTAALAALVILLADRAGVVVDRRPLPLGILSLTVGLALSALWELGEWAGQAWLDPAILTGYGDTIGDMAVGGLGALLIAPLMPMLLARSRWMTEEPAR</sequence>
<dbReference type="Proteomes" id="UP000195062">
    <property type="component" value="Unassembled WGS sequence"/>
</dbReference>
<feature type="compositionally biased region" description="Pro residues" evidence="1">
    <location>
        <begin position="1"/>
        <end position="13"/>
    </location>
</feature>
<keyword evidence="2" id="KW-0812">Transmembrane</keyword>
<keyword evidence="2" id="KW-1133">Transmembrane helix</keyword>
<proteinExistence type="predicted"/>
<evidence type="ECO:0000313" key="4">
    <source>
        <dbReference type="Proteomes" id="UP000195062"/>
    </source>
</evidence>
<evidence type="ECO:0000256" key="1">
    <source>
        <dbReference type="SAM" id="MobiDB-lite"/>
    </source>
</evidence>
<feature type="transmembrane region" description="Helical" evidence="2">
    <location>
        <begin position="122"/>
        <end position="140"/>
    </location>
</feature>
<protein>
    <submittedName>
        <fullName evidence="3">Uncharacterized protein</fullName>
    </submittedName>
</protein>
<feature type="region of interest" description="Disordered" evidence="1">
    <location>
        <begin position="1"/>
        <end position="23"/>
    </location>
</feature>
<evidence type="ECO:0000313" key="3">
    <source>
        <dbReference type="EMBL" id="OUE04081.1"/>
    </source>
</evidence>
<feature type="transmembrane region" description="Helical" evidence="2">
    <location>
        <begin position="51"/>
        <end position="80"/>
    </location>
</feature>
<reference evidence="3 4" key="1">
    <citation type="submission" date="2016-08" db="EMBL/GenBank/DDBJ databases">
        <title>Genome sequence of Clavibacter michiganensis subsp. michiganensis strain CASJ007.</title>
        <authorList>
            <person name="Thapa S.P."/>
            <person name="Coaker G."/>
        </authorList>
    </citation>
    <scope>NUCLEOTIDE SEQUENCE [LARGE SCALE GENOMIC DNA]</scope>
    <source>
        <strain evidence="3">CASJ007</strain>
    </source>
</reference>
<feature type="transmembrane region" description="Helical" evidence="2">
    <location>
        <begin position="152"/>
        <end position="172"/>
    </location>
</feature>
<feature type="transmembrane region" description="Helical" evidence="2">
    <location>
        <begin position="192"/>
        <end position="213"/>
    </location>
</feature>
<organism evidence="3 4">
    <name type="scientific">Clavibacter michiganensis subsp. michiganensis</name>
    <dbReference type="NCBI Taxonomy" id="33013"/>
    <lineage>
        <taxon>Bacteria</taxon>
        <taxon>Bacillati</taxon>
        <taxon>Actinomycetota</taxon>
        <taxon>Actinomycetes</taxon>
        <taxon>Micrococcales</taxon>
        <taxon>Microbacteriaceae</taxon>
        <taxon>Clavibacter</taxon>
    </lineage>
</organism>
<evidence type="ECO:0000256" key="2">
    <source>
        <dbReference type="SAM" id="Phobius"/>
    </source>
</evidence>
<gene>
    <name evidence="3" type="ORF">CMMCAS07_03970</name>
</gene>
<name>A0A251XKU5_CLAMM</name>
<accession>A0A251XKU5</accession>
<keyword evidence="2" id="KW-0472">Membrane</keyword>
<comment type="caution">
    <text evidence="3">The sequence shown here is derived from an EMBL/GenBank/DDBJ whole genome shotgun (WGS) entry which is preliminary data.</text>
</comment>
<dbReference type="InterPro" id="IPR014509">
    <property type="entry name" value="YjdF-like"/>
</dbReference>
<keyword evidence="4" id="KW-1185">Reference proteome</keyword>